<dbReference type="GO" id="GO:0022857">
    <property type="term" value="F:transmembrane transporter activity"/>
    <property type="evidence" value="ECO:0007669"/>
    <property type="project" value="InterPro"/>
</dbReference>
<dbReference type="FunFam" id="1.10.3470.10:FF:000001">
    <property type="entry name" value="Vitamin B12 ABC transporter permease BtuC"/>
    <property type="match status" value="1"/>
</dbReference>
<proteinExistence type="inferred from homology"/>
<dbReference type="Gene3D" id="1.10.3470.10">
    <property type="entry name" value="ABC transporter involved in vitamin B12 uptake, BtuC"/>
    <property type="match status" value="1"/>
</dbReference>
<keyword evidence="3" id="KW-0813">Transport</keyword>
<sequence>MPLSTKAMSSKPQATASSPRMPLQWLRTQAGFALSMVLMVCILLFSLLFSVSIGVAGGNIHVLADAIFRPAHLTDLGRIMLVMRMPRALAACFTGAAFALSGGVMQGVTRNPLADSGLLGINAGAGFFVALTAVLFPSLPSIGMMLSAFMGAALAVLLVYGLGTGKHKTGAVQLILAGSAVSALLTALSQGVSLTFGLSKSLSFWTAGSLSGITWQSLVLTIPWIFGAGFVSLLLSGRLSILALGEESAAGLGINIRAVRLLSTIVVLILAGASVSLVGGISFLGLIVPHIVRFLTGEDYRRLLPGSALLGAILLVLADAAARTVHAPFDTPVGALVSAIGVPVFLALTYRKKGAIL</sequence>
<feature type="transmembrane region" description="Helical" evidence="8">
    <location>
        <begin position="30"/>
        <end position="53"/>
    </location>
</feature>
<dbReference type="InterPro" id="IPR037294">
    <property type="entry name" value="ABC_BtuC-like"/>
</dbReference>
<protein>
    <submittedName>
        <fullName evidence="9">Iron-uptake system permease protein FeuB</fullName>
    </submittedName>
</protein>
<reference evidence="9" key="1">
    <citation type="submission" date="2019-11" db="EMBL/GenBank/DDBJ databases">
        <authorList>
            <person name="Feng L."/>
        </authorList>
    </citation>
    <scope>NUCLEOTIDE SEQUENCE</scope>
    <source>
        <strain evidence="9">ChathewayiLFYP18</strain>
    </source>
</reference>
<dbReference type="PANTHER" id="PTHR30472:SF1">
    <property type="entry name" value="FE(3+) DICITRATE TRANSPORT SYSTEM PERMEASE PROTEIN FECC-RELATED"/>
    <property type="match status" value="1"/>
</dbReference>
<evidence type="ECO:0000313" key="9">
    <source>
        <dbReference type="EMBL" id="VYU83517.1"/>
    </source>
</evidence>
<feature type="transmembrane region" description="Helical" evidence="8">
    <location>
        <begin position="218"/>
        <end position="237"/>
    </location>
</feature>
<accession>A0A6N3I2M7</accession>
<evidence type="ECO:0000256" key="5">
    <source>
        <dbReference type="ARBA" id="ARBA00022692"/>
    </source>
</evidence>
<dbReference type="GO" id="GO:0033214">
    <property type="term" value="P:siderophore-iron import into cell"/>
    <property type="evidence" value="ECO:0007669"/>
    <property type="project" value="TreeGrafter"/>
</dbReference>
<dbReference type="InterPro" id="IPR000522">
    <property type="entry name" value="ABC_transptr_permease_BtuC"/>
</dbReference>
<evidence type="ECO:0000256" key="8">
    <source>
        <dbReference type="SAM" id="Phobius"/>
    </source>
</evidence>
<evidence type="ECO:0000256" key="6">
    <source>
        <dbReference type="ARBA" id="ARBA00022989"/>
    </source>
</evidence>
<keyword evidence="5 8" id="KW-0812">Transmembrane</keyword>
<name>A0A6N3I2M7_9FIRM</name>
<feature type="transmembrane region" description="Helical" evidence="8">
    <location>
        <begin position="142"/>
        <end position="162"/>
    </location>
</feature>
<evidence type="ECO:0000256" key="3">
    <source>
        <dbReference type="ARBA" id="ARBA00022448"/>
    </source>
</evidence>
<gene>
    <name evidence="9" type="primary">feuB</name>
    <name evidence="9" type="ORF">CHLFYP18_04291</name>
</gene>
<keyword evidence="6 8" id="KW-1133">Transmembrane helix</keyword>
<feature type="transmembrane region" description="Helical" evidence="8">
    <location>
        <begin position="303"/>
        <end position="321"/>
    </location>
</feature>
<dbReference type="AlphaFoldDB" id="A0A6N3I2M7"/>
<dbReference type="GO" id="GO:0005886">
    <property type="term" value="C:plasma membrane"/>
    <property type="evidence" value="ECO:0007669"/>
    <property type="project" value="UniProtKB-SubCell"/>
</dbReference>
<dbReference type="EMBL" id="CACRUH010000095">
    <property type="protein sequence ID" value="VYU83517.1"/>
    <property type="molecule type" value="Genomic_DNA"/>
</dbReference>
<dbReference type="PANTHER" id="PTHR30472">
    <property type="entry name" value="FERRIC ENTEROBACTIN TRANSPORT SYSTEM PERMEASE PROTEIN"/>
    <property type="match status" value="1"/>
</dbReference>
<comment type="similarity">
    <text evidence="2">Belongs to the binding-protein-dependent transport system permease family. FecCD subfamily.</text>
</comment>
<feature type="transmembrane region" description="Helical" evidence="8">
    <location>
        <begin position="88"/>
        <end position="105"/>
    </location>
</feature>
<evidence type="ECO:0000256" key="4">
    <source>
        <dbReference type="ARBA" id="ARBA00022475"/>
    </source>
</evidence>
<feature type="transmembrane region" description="Helical" evidence="8">
    <location>
        <begin position="174"/>
        <end position="198"/>
    </location>
</feature>
<evidence type="ECO:0000256" key="2">
    <source>
        <dbReference type="ARBA" id="ARBA00007935"/>
    </source>
</evidence>
<organism evidence="9">
    <name type="scientific">Hungatella hathewayi</name>
    <dbReference type="NCBI Taxonomy" id="154046"/>
    <lineage>
        <taxon>Bacteria</taxon>
        <taxon>Bacillati</taxon>
        <taxon>Bacillota</taxon>
        <taxon>Clostridia</taxon>
        <taxon>Lachnospirales</taxon>
        <taxon>Lachnospiraceae</taxon>
        <taxon>Hungatella</taxon>
    </lineage>
</organism>
<keyword evidence="4" id="KW-1003">Cell membrane</keyword>
<feature type="transmembrane region" description="Helical" evidence="8">
    <location>
        <begin position="333"/>
        <end position="350"/>
    </location>
</feature>
<evidence type="ECO:0000256" key="7">
    <source>
        <dbReference type="ARBA" id="ARBA00023136"/>
    </source>
</evidence>
<evidence type="ECO:0000256" key="1">
    <source>
        <dbReference type="ARBA" id="ARBA00004651"/>
    </source>
</evidence>
<comment type="subcellular location">
    <subcellularLocation>
        <location evidence="1">Cell membrane</location>
        <topology evidence="1">Multi-pass membrane protein</topology>
    </subcellularLocation>
</comment>
<dbReference type="SUPFAM" id="SSF81345">
    <property type="entry name" value="ABC transporter involved in vitamin B12 uptake, BtuC"/>
    <property type="match status" value="1"/>
</dbReference>
<dbReference type="Pfam" id="PF01032">
    <property type="entry name" value="FecCD"/>
    <property type="match status" value="1"/>
</dbReference>
<feature type="transmembrane region" description="Helical" evidence="8">
    <location>
        <begin position="117"/>
        <end position="136"/>
    </location>
</feature>
<dbReference type="CDD" id="cd06550">
    <property type="entry name" value="TM_ABC_iron-siderophores_like"/>
    <property type="match status" value="1"/>
</dbReference>
<keyword evidence="7 8" id="KW-0472">Membrane</keyword>
<feature type="transmembrane region" description="Helical" evidence="8">
    <location>
        <begin position="277"/>
        <end position="296"/>
    </location>
</feature>